<organism evidence="1 2">
    <name type="scientific">Trifolium medium</name>
    <dbReference type="NCBI Taxonomy" id="97028"/>
    <lineage>
        <taxon>Eukaryota</taxon>
        <taxon>Viridiplantae</taxon>
        <taxon>Streptophyta</taxon>
        <taxon>Embryophyta</taxon>
        <taxon>Tracheophyta</taxon>
        <taxon>Spermatophyta</taxon>
        <taxon>Magnoliopsida</taxon>
        <taxon>eudicotyledons</taxon>
        <taxon>Gunneridae</taxon>
        <taxon>Pentapetalae</taxon>
        <taxon>rosids</taxon>
        <taxon>fabids</taxon>
        <taxon>Fabales</taxon>
        <taxon>Fabaceae</taxon>
        <taxon>Papilionoideae</taxon>
        <taxon>50 kb inversion clade</taxon>
        <taxon>NPAAA clade</taxon>
        <taxon>Hologalegina</taxon>
        <taxon>IRL clade</taxon>
        <taxon>Trifolieae</taxon>
        <taxon>Trifolium</taxon>
    </lineage>
</organism>
<proteinExistence type="predicted"/>
<dbReference type="Proteomes" id="UP000265520">
    <property type="component" value="Unassembled WGS sequence"/>
</dbReference>
<feature type="non-terminal residue" evidence="1">
    <location>
        <position position="83"/>
    </location>
</feature>
<evidence type="ECO:0000313" key="1">
    <source>
        <dbReference type="EMBL" id="MCI34766.1"/>
    </source>
</evidence>
<sequence>MRRFLVDRASIENVNIVQPKTEVEEPPPNMANEFNSNEIVRDLDCRKQIHAYDPNIQDQVRSAYILKGPTQPNLSKFPRTQLG</sequence>
<protein>
    <submittedName>
        <fullName evidence="1">Zinc finger MYM-type protein 1-like</fullName>
    </submittedName>
</protein>
<evidence type="ECO:0000313" key="2">
    <source>
        <dbReference type="Proteomes" id="UP000265520"/>
    </source>
</evidence>
<dbReference type="AlphaFoldDB" id="A0A392RG10"/>
<keyword evidence="2" id="KW-1185">Reference proteome</keyword>
<name>A0A392RG10_9FABA</name>
<comment type="caution">
    <text evidence="1">The sequence shown here is derived from an EMBL/GenBank/DDBJ whole genome shotgun (WGS) entry which is preliminary data.</text>
</comment>
<dbReference type="EMBL" id="LXQA010216872">
    <property type="protein sequence ID" value="MCI34766.1"/>
    <property type="molecule type" value="Genomic_DNA"/>
</dbReference>
<reference evidence="1 2" key="1">
    <citation type="journal article" date="2018" name="Front. Plant Sci.">
        <title>Red Clover (Trifolium pratense) and Zigzag Clover (T. medium) - A Picture of Genomic Similarities and Differences.</title>
        <authorList>
            <person name="Dluhosova J."/>
            <person name="Istvanek J."/>
            <person name="Nedelnik J."/>
            <person name="Repkova J."/>
        </authorList>
    </citation>
    <scope>NUCLEOTIDE SEQUENCE [LARGE SCALE GENOMIC DNA]</scope>
    <source>
        <strain evidence="2">cv. 10/8</strain>
        <tissue evidence="1">Leaf</tissue>
    </source>
</reference>
<accession>A0A392RG10</accession>